<keyword evidence="12" id="KW-0961">Cell wall biogenesis/degradation</keyword>
<dbReference type="InterPro" id="IPR005758">
    <property type="entry name" value="UDP-N-AcMur_Ala_ligase_MurC"/>
</dbReference>
<dbReference type="GO" id="GO:0009252">
    <property type="term" value="P:peptidoglycan biosynthetic process"/>
    <property type="evidence" value="ECO:0007669"/>
    <property type="project" value="UniProtKB-UniRule"/>
</dbReference>
<dbReference type="InterPro" id="IPR013221">
    <property type="entry name" value="Mur_ligase_cen"/>
</dbReference>
<dbReference type="EC" id="6.3.2.8" evidence="3 14"/>
<proteinExistence type="predicted"/>
<dbReference type="KEGG" id="paco:AACT_0411"/>
<keyword evidence="7" id="KW-0547">Nucleotide-binding</keyword>
<dbReference type="GO" id="GO:0051301">
    <property type="term" value="P:cell division"/>
    <property type="evidence" value="ECO:0007669"/>
    <property type="project" value="UniProtKB-KW"/>
</dbReference>
<evidence type="ECO:0000256" key="2">
    <source>
        <dbReference type="ARBA" id="ARBA00004752"/>
    </source>
</evidence>
<evidence type="ECO:0000256" key="6">
    <source>
        <dbReference type="ARBA" id="ARBA00022618"/>
    </source>
</evidence>
<keyword evidence="8" id="KW-0067">ATP-binding</keyword>
<keyword evidence="4" id="KW-0963">Cytoplasm</keyword>
<evidence type="ECO:0000256" key="1">
    <source>
        <dbReference type="ARBA" id="ARBA00004496"/>
    </source>
</evidence>
<dbReference type="GO" id="GO:0071555">
    <property type="term" value="P:cell wall organization"/>
    <property type="evidence" value="ECO:0007669"/>
    <property type="project" value="UniProtKB-KW"/>
</dbReference>
<evidence type="ECO:0000256" key="9">
    <source>
        <dbReference type="ARBA" id="ARBA00022960"/>
    </source>
</evidence>
<comment type="subcellular location">
    <subcellularLocation>
        <location evidence="1">Cytoplasm</location>
    </subcellularLocation>
</comment>
<sequence length="434" mass="49230">MKVHFIGIGGIGLSALARFLNFDGHEVSGSDMKSSLITKALEDEGIKVFCPQSETNIKDDFDLVIYSAAVTDENPELIEARLKQIRTLSRKEALPIILGDKKNYCVAGAHGKSTTTAILASILQSSALIGAISKDFGSNFRYVNDLIAFEADESDASFLLSNPYCAIVTNAEPEHMEYYHYDYDKFYESYERFISLATKKVVNGEDKDIKKLKIEDATYLYPSKDIKNLCYTLRDNQPCTKFDLKDLGTFEVWGFGFHMASNASLAILAALNELDVETIRKNLLNYKGIKKRFDIVQANDKFVVIDDYAHHPTEIEATMKSIELYDNLTNLNKRIVLWQPHKYSRTSDNLEGFKKCFRRCDELIILPIWTIPGEKKIDIDFQKEFAAYNPIFADRISTTEGRVDLIKDEKIIKSYDEGIFLGVGAGDITYQLRH</sequence>
<dbReference type="RefSeq" id="WP_172124516.1">
    <property type="nucleotide sequence ID" value="NZ_CP042652.1"/>
</dbReference>
<protein>
    <recommendedName>
        <fullName evidence="3 14">UDP-N-acetylmuramate--L-alanine ligase</fullName>
        <ecNumber evidence="3 14">6.3.2.8</ecNumber>
    </recommendedName>
</protein>
<name>A0A6M8EL42_9BACT</name>
<accession>A0A6M8EL42</accession>
<dbReference type="InterPro" id="IPR036615">
    <property type="entry name" value="Mur_ligase_C_dom_sf"/>
</dbReference>
<evidence type="ECO:0000256" key="7">
    <source>
        <dbReference type="ARBA" id="ARBA00022741"/>
    </source>
</evidence>
<dbReference type="UniPathway" id="UPA00219"/>
<keyword evidence="9" id="KW-0133">Cell shape</keyword>
<comment type="pathway">
    <text evidence="2">Cell wall biogenesis; peptidoglycan biosynthesis.</text>
</comment>
<comment type="catalytic activity">
    <reaction evidence="13">
        <text>UDP-N-acetyl-alpha-D-muramate + L-alanine + ATP = UDP-N-acetyl-alpha-D-muramoyl-L-alanine + ADP + phosphate + H(+)</text>
        <dbReference type="Rhea" id="RHEA:23372"/>
        <dbReference type="ChEBI" id="CHEBI:15378"/>
        <dbReference type="ChEBI" id="CHEBI:30616"/>
        <dbReference type="ChEBI" id="CHEBI:43474"/>
        <dbReference type="ChEBI" id="CHEBI:57972"/>
        <dbReference type="ChEBI" id="CHEBI:70757"/>
        <dbReference type="ChEBI" id="CHEBI:83898"/>
        <dbReference type="ChEBI" id="CHEBI:456216"/>
        <dbReference type="EC" id="6.3.2.8"/>
    </reaction>
</comment>
<dbReference type="InterPro" id="IPR036565">
    <property type="entry name" value="Mur-like_cat_sf"/>
</dbReference>
<evidence type="ECO:0000256" key="3">
    <source>
        <dbReference type="ARBA" id="ARBA00012211"/>
    </source>
</evidence>
<dbReference type="GO" id="GO:0005737">
    <property type="term" value="C:cytoplasm"/>
    <property type="evidence" value="ECO:0007669"/>
    <property type="project" value="UniProtKB-SubCell"/>
</dbReference>
<dbReference type="NCBIfam" id="TIGR01082">
    <property type="entry name" value="murC"/>
    <property type="match status" value="1"/>
</dbReference>
<evidence type="ECO:0000256" key="10">
    <source>
        <dbReference type="ARBA" id="ARBA00022984"/>
    </source>
</evidence>
<evidence type="ECO:0000259" key="16">
    <source>
        <dbReference type="Pfam" id="PF02875"/>
    </source>
</evidence>
<dbReference type="GO" id="GO:0005524">
    <property type="term" value="F:ATP binding"/>
    <property type="evidence" value="ECO:0007669"/>
    <property type="project" value="UniProtKB-KW"/>
</dbReference>
<dbReference type="Gene3D" id="3.90.190.20">
    <property type="entry name" value="Mur ligase, C-terminal domain"/>
    <property type="match status" value="1"/>
</dbReference>
<organism evidence="18 19">
    <name type="scientific">Arcobacter acticola</name>
    <dbReference type="NCBI Taxonomy" id="1849015"/>
    <lineage>
        <taxon>Bacteria</taxon>
        <taxon>Pseudomonadati</taxon>
        <taxon>Campylobacterota</taxon>
        <taxon>Epsilonproteobacteria</taxon>
        <taxon>Campylobacterales</taxon>
        <taxon>Arcobacteraceae</taxon>
        <taxon>Arcobacter</taxon>
    </lineage>
</organism>
<dbReference type="AlphaFoldDB" id="A0A6M8EL42"/>
<dbReference type="Pfam" id="PF01225">
    <property type="entry name" value="Mur_ligase"/>
    <property type="match status" value="1"/>
</dbReference>
<keyword evidence="11" id="KW-0131">Cell cycle</keyword>
<dbReference type="InterPro" id="IPR050061">
    <property type="entry name" value="MurCDEF_pg_biosynth"/>
</dbReference>
<dbReference type="SUPFAM" id="SSF53623">
    <property type="entry name" value="MurD-like peptide ligases, catalytic domain"/>
    <property type="match status" value="1"/>
</dbReference>
<evidence type="ECO:0000259" key="17">
    <source>
        <dbReference type="Pfam" id="PF08245"/>
    </source>
</evidence>
<evidence type="ECO:0000313" key="18">
    <source>
        <dbReference type="EMBL" id="QKE27621.1"/>
    </source>
</evidence>
<feature type="domain" description="Mur ligase N-terminal catalytic" evidence="15">
    <location>
        <begin position="2"/>
        <end position="98"/>
    </location>
</feature>
<dbReference type="InterPro" id="IPR000713">
    <property type="entry name" value="Mur_ligase_N"/>
</dbReference>
<dbReference type="Gene3D" id="3.40.1190.10">
    <property type="entry name" value="Mur-like, catalytic domain"/>
    <property type="match status" value="1"/>
</dbReference>
<dbReference type="SUPFAM" id="SSF53244">
    <property type="entry name" value="MurD-like peptide ligases, peptide-binding domain"/>
    <property type="match status" value="1"/>
</dbReference>
<gene>
    <name evidence="18" type="primary">murC</name>
    <name evidence="18" type="ORF">AACT_0411</name>
</gene>
<dbReference type="InterPro" id="IPR004101">
    <property type="entry name" value="Mur_ligase_C"/>
</dbReference>
<evidence type="ECO:0000256" key="5">
    <source>
        <dbReference type="ARBA" id="ARBA00022598"/>
    </source>
</evidence>
<evidence type="ECO:0000256" key="8">
    <source>
        <dbReference type="ARBA" id="ARBA00022840"/>
    </source>
</evidence>
<feature type="domain" description="Mur ligase C-terminal" evidence="16">
    <location>
        <begin position="292"/>
        <end position="373"/>
    </location>
</feature>
<keyword evidence="5 18" id="KW-0436">Ligase</keyword>
<evidence type="ECO:0000256" key="11">
    <source>
        <dbReference type="ARBA" id="ARBA00023306"/>
    </source>
</evidence>
<dbReference type="PANTHER" id="PTHR43445">
    <property type="entry name" value="UDP-N-ACETYLMURAMATE--L-ALANINE LIGASE-RELATED"/>
    <property type="match status" value="1"/>
</dbReference>
<evidence type="ECO:0000256" key="12">
    <source>
        <dbReference type="ARBA" id="ARBA00023316"/>
    </source>
</evidence>
<dbReference type="PANTHER" id="PTHR43445:SF3">
    <property type="entry name" value="UDP-N-ACETYLMURAMATE--L-ALANINE LIGASE"/>
    <property type="match status" value="1"/>
</dbReference>
<evidence type="ECO:0000256" key="4">
    <source>
        <dbReference type="ARBA" id="ARBA00022490"/>
    </source>
</evidence>
<reference evidence="18 19" key="1">
    <citation type="submission" date="2019-08" db="EMBL/GenBank/DDBJ databases">
        <title>Complete genome sequence of Arcobacter acticola.</title>
        <authorList>
            <person name="Miller W."/>
        </authorList>
    </citation>
    <scope>NUCLEOTIDE SEQUENCE [LARGE SCALE GENOMIC DNA]</scope>
    <source>
        <strain evidence="18 19">KCTC 52212</strain>
    </source>
</reference>
<dbReference type="Pfam" id="PF02875">
    <property type="entry name" value="Mur_ligase_C"/>
    <property type="match status" value="1"/>
</dbReference>
<keyword evidence="19" id="KW-1185">Reference proteome</keyword>
<dbReference type="Gene3D" id="3.40.50.720">
    <property type="entry name" value="NAD(P)-binding Rossmann-like Domain"/>
    <property type="match status" value="1"/>
</dbReference>
<evidence type="ECO:0000259" key="15">
    <source>
        <dbReference type="Pfam" id="PF01225"/>
    </source>
</evidence>
<dbReference type="GO" id="GO:0008360">
    <property type="term" value="P:regulation of cell shape"/>
    <property type="evidence" value="ECO:0007669"/>
    <property type="project" value="UniProtKB-KW"/>
</dbReference>
<keyword evidence="6" id="KW-0132">Cell division</keyword>
<evidence type="ECO:0000256" key="14">
    <source>
        <dbReference type="NCBIfam" id="TIGR01082"/>
    </source>
</evidence>
<keyword evidence="10" id="KW-0573">Peptidoglycan synthesis</keyword>
<feature type="domain" description="Mur ligase central" evidence="17">
    <location>
        <begin position="106"/>
        <end position="270"/>
    </location>
</feature>
<dbReference type="SUPFAM" id="SSF51984">
    <property type="entry name" value="MurCD N-terminal domain"/>
    <property type="match status" value="1"/>
</dbReference>
<evidence type="ECO:0000256" key="13">
    <source>
        <dbReference type="ARBA" id="ARBA00047833"/>
    </source>
</evidence>
<dbReference type="Pfam" id="PF08245">
    <property type="entry name" value="Mur_ligase_M"/>
    <property type="match status" value="1"/>
</dbReference>
<dbReference type="EMBL" id="CP042652">
    <property type="protein sequence ID" value="QKE27621.1"/>
    <property type="molecule type" value="Genomic_DNA"/>
</dbReference>
<evidence type="ECO:0000313" key="19">
    <source>
        <dbReference type="Proteomes" id="UP000503483"/>
    </source>
</evidence>
<dbReference type="GO" id="GO:0008763">
    <property type="term" value="F:UDP-N-acetylmuramate-L-alanine ligase activity"/>
    <property type="evidence" value="ECO:0007669"/>
    <property type="project" value="UniProtKB-UniRule"/>
</dbReference>
<dbReference type="Proteomes" id="UP000503483">
    <property type="component" value="Chromosome"/>
</dbReference>